<name>A0AAV4NJ68_CAEEX</name>
<comment type="caution">
    <text evidence="1">The sequence shown here is derived from an EMBL/GenBank/DDBJ whole genome shotgun (WGS) entry which is preliminary data.</text>
</comment>
<accession>A0AAV4NJ68</accession>
<evidence type="ECO:0008006" key="3">
    <source>
        <dbReference type="Google" id="ProtNLM"/>
    </source>
</evidence>
<gene>
    <name evidence="1" type="ORF">CEXT_643821</name>
</gene>
<dbReference type="Proteomes" id="UP001054945">
    <property type="component" value="Unassembled WGS sequence"/>
</dbReference>
<dbReference type="EMBL" id="BPLR01003415">
    <property type="protein sequence ID" value="GIX84345.1"/>
    <property type="molecule type" value="Genomic_DNA"/>
</dbReference>
<sequence length="206" mass="24046">MSPEFPNLNINDVKDQTLKCFQWKLSELFDDFISDFLNKGYLRKPSIVRQQNSRDKLLERRRGILKDDEVSCANNSSGLDDMSSLTEALKTCSKPLSKYKSDDFLLKFSIVTKEIEDFIKDSSNPEQVIFLLKKEFRSCLWTILNMMFCCSPITIPQKEFCNSGSSERKMEHRLSKLDSEPLHVREKLKQWTNTKTAKKPIDQMEI</sequence>
<proteinExistence type="predicted"/>
<reference evidence="1 2" key="1">
    <citation type="submission" date="2021-06" db="EMBL/GenBank/DDBJ databases">
        <title>Caerostris extrusa draft genome.</title>
        <authorList>
            <person name="Kono N."/>
            <person name="Arakawa K."/>
        </authorList>
    </citation>
    <scope>NUCLEOTIDE SEQUENCE [LARGE SCALE GENOMIC DNA]</scope>
</reference>
<evidence type="ECO:0000313" key="2">
    <source>
        <dbReference type="Proteomes" id="UP001054945"/>
    </source>
</evidence>
<keyword evidence="2" id="KW-1185">Reference proteome</keyword>
<evidence type="ECO:0000313" key="1">
    <source>
        <dbReference type="EMBL" id="GIX84345.1"/>
    </source>
</evidence>
<dbReference type="AlphaFoldDB" id="A0AAV4NJ68"/>
<protein>
    <recommendedName>
        <fullName evidence="3">HAT C-terminal dimerisation domain-containing protein</fullName>
    </recommendedName>
</protein>
<organism evidence="1 2">
    <name type="scientific">Caerostris extrusa</name>
    <name type="common">Bark spider</name>
    <name type="synonym">Caerostris bankana</name>
    <dbReference type="NCBI Taxonomy" id="172846"/>
    <lineage>
        <taxon>Eukaryota</taxon>
        <taxon>Metazoa</taxon>
        <taxon>Ecdysozoa</taxon>
        <taxon>Arthropoda</taxon>
        <taxon>Chelicerata</taxon>
        <taxon>Arachnida</taxon>
        <taxon>Araneae</taxon>
        <taxon>Araneomorphae</taxon>
        <taxon>Entelegynae</taxon>
        <taxon>Araneoidea</taxon>
        <taxon>Araneidae</taxon>
        <taxon>Caerostris</taxon>
    </lineage>
</organism>